<proteinExistence type="predicted"/>
<dbReference type="PANTHER" id="PTHR45845:SF3">
    <property type="entry name" value="PURATROPHIN-1-LIKE, ISOFORM A"/>
    <property type="match status" value="1"/>
</dbReference>
<feature type="compositionally biased region" description="Basic and acidic residues" evidence="1">
    <location>
        <begin position="360"/>
        <end position="380"/>
    </location>
</feature>
<evidence type="ECO:0000256" key="1">
    <source>
        <dbReference type="SAM" id="MobiDB-lite"/>
    </source>
</evidence>
<dbReference type="Proteomes" id="UP000694941">
    <property type="component" value="Unplaced"/>
</dbReference>
<dbReference type="GeneID" id="106472433"/>
<evidence type="ECO:0000313" key="3">
    <source>
        <dbReference type="RefSeq" id="XP_013788536.2"/>
    </source>
</evidence>
<dbReference type="PANTHER" id="PTHR45845">
    <property type="entry name" value="RHO GUANINE NUCLEOTIDE EXCHANGE FACTOR-RELATED"/>
    <property type="match status" value="1"/>
</dbReference>
<name>A0ABM1BTU6_LIMPO</name>
<accession>A0ABM1BTU6</accession>
<protein>
    <submittedName>
        <fullName evidence="3">Uncharacterized protein LOC106472433</fullName>
    </submittedName>
</protein>
<organism evidence="2 3">
    <name type="scientific">Limulus polyphemus</name>
    <name type="common">Atlantic horseshoe crab</name>
    <dbReference type="NCBI Taxonomy" id="6850"/>
    <lineage>
        <taxon>Eukaryota</taxon>
        <taxon>Metazoa</taxon>
        <taxon>Ecdysozoa</taxon>
        <taxon>Arthropoda</taxon>
        <taxon>Chelicerata</taxon>
        <taxon>Merostomata</taxon>
        <taxon>Xiphosura</taxon>
        <taxon>Limulidae</taxon>
        <taxon>Limulus</taxon>
    </lineage>
</organism>
<evidence type="ECO:0000313" key="2">
    <source>
        <dbReference type="Proteomes" id="UP000694941"/>
    </source>
</evidence>
<reference evidence="3" key="1">
    <citation type="submission" date="2025-08" db="UniProtKB">
        <authorList>
            <consortium name="RefSeq"/>
        </authorList>
    </citation>
    <scope>IDENTIFICATION</scope>
    <source>
        <tissue evidence="3">Muscle</tissue>
    </source>
</reference>
<dbReference type="RefSeq" id="XP_013788536.2">
    <property type="nucleotide sequence ID" value="XM_013933082.2"/>
</dbReference>
<gene>
    <name evidence="3" type="primary">LOC106472433</name>
</gene>
<sequence>MYGMGVGGSQEHVSTITDSCPCEQNLEGWPFCFQKRVVIQLGEIDKAFLRVGDHYFCLRGGKTSELEGERDCSLLLTCVYRDYAGVKERVINEKYFDKLFTMDWLQDVSGTSTSSIGLLSNPESDEYLPTLLQHLLVTVERGIERIECETVRKPWTCNHVRSEPSTRCHNASVDTKEISVQTSLLNSSVVVTDQNSNTVQGDGMDTECQPVLSSDANGNHSNNFQCVDSQGNCSNNYDRCFIELPGSLGNQNNYLDLPQNDKVSGCSSDISEYADNQNKLSDLSETVVKEKCCLDSTQTVDNQDTPSDILQNIQDERELLDLFETVVFTEVDKESSSAIKSSSVSDDSPVVTSLPSPNKEPTERHPANAFKEEDPDDGYHDNTLSKPHCISQVDPDLLHSEIACLPGE</sequence>
<keyword evidence="2" id="KW-1185">Reference proteome</keyword>
<feature type="region of interest" description="Disordered" evidence="1">
    <location>
        <begin position="336"/>
        <end position="388"/>
    </location>
</feature>
<feature type="compositionally biased region" description="Low complexity" evidence="1">
    <location>
        <begin position="336"/>
        <end position="357"/>
    </location>
</feature>
<dbReference type="InterPro" id="IPR052231">
    <property type="entry name" value="Rho_GEF_signaling-related"/>
</dbReference>